<dbReference type="InterPro" id="IPR000182">
    <property type="entry name" value="GNAT_dom"/>
</dbReference>
<dbReference type="Proteomes" id="UP001276659">
    <property type="component" value="Unassembled WGS sequence"/>
</dbReference>
<dbReference type="EMBL" id="JASNWA010000003">
    <property type="protein sequence ID" value="KAK3178421.1"/>
    <property type="molecule type" value="Genomic_DNA"/>
</dbReference>
<evidence type="ECO:0000313" key="3">
    <source>
        <dbReference type="Proteomes" id="UP001276659"/>
    </source>
</evidence>
<dbReference type="GO" id="GO:0016747">
    <property type="term" value="F:acyltransferase activity, transferring groups other than amino-acyl groups"/>
    <property type="evidence" value="ECO:0007669"/>
    <property type="project" value="InterPro"/>
</dbReference>
<protein>
    <recommendedName>
        <fullName evidence="1">N-acetyltransferase domain-containing protein</fullName>
    </recommendedName>
</protein>
<dbReference type="Pfam" id="PF00583">
    <property type="entry name" value="Acetyltransf_1"/>
    <property type="match status" value="1"/>
</dbReference>
<dbReference type="CDD" id="cd04301">
    <property type="entry name" value="NAT_SF"/>
    <property type="match status" value="1"/>
</dbReference>
<gene>
    <name evidence="2" type="ORF">OEA41_000556</name>
</gene>
<dbReference type="SUPFAM" id="SSF55729">
    <property type="entry name" value="Acyl-CoA N-acyltransferases (Nat)"/>
    <property type="match status" value="1"/>
</dbReference>
<dbReference type="AlphaFoldDB" id="A0AAE0DPK0"/>
<accession>A0AAE0DPK0</accession>
<dbReference type="InterPro" id="IPR016181">
    <property type="entry name" value="Acyl_CoA_acyltransferase"/>
</dbReference>
<evidence type="ECO:0000259" key="1">
    <source>
        <dbReference type="PROSITE" id="PS51186"/>
    </source>
</evidence>
<name>A0AAE0DPK0_9LECA</name>
<sequence>MPIPTPSLLLPPGPITRALHVLPTGQLTLTKKETPAIPPLLISALKVRAEVFIIEQQCSAAQEIDADDAVSWHWVIHGLDQSGQEAPAATIRLIPAQAHADADDEKAVEGPNYGGSRMWDGKEPYVKIGRLATVKEFRGRGYGRVLVEAALGFAGGNPRGMVKDGGLGEWRGLVLAHAQKRLQKWYASMGWERDEGMDVWWEDGIEHVGMWRRVGVVEGGE</sequence>
<keyword evidence="3" id="KW-1185">Reference proteome</keyword>
<dbReference type="Gene3D" id="3.40.630.30">
    <property type="match status" value="1"/>
</dbReference>
<evidence type="ECO:0000313" key="2">
    <source>
        <dbReference type="EMBL" id="KAK3178421.1"/>
    </source>
</evidence>
<feature type="domain" description="N-acetyltransferase" evidence="1">
    <location>
        <begin position="35"/>
        <end position="215"/>
    </location>
</feature>
<dbReference type="PROSITE" id="PS51186">
    <property type="entry name" value="GNAT"/>
    <property type="match status" value="1"/>
</dbReference>
<proteinExistence type="predicted"/>
<organism evidence="2 3">
    <name type="scientific">Lepraria neglecta</name>
    <dbReference type="NCBI Taxonomy" id="209136"/>
    <lineage>
        <taxon>Eukaryota</taxon>
        <taxon>Fungi</taxon>
        <taxon>Dikarya</taxon>
        <taxon>Ascomycota</taxon>
        <taxon>Pezizomycotina</taxon>
        <taxon>Lecanoromycetes</taxon>
        <taxon>OSLEUM clade</taxon>
        <taxon>Lecanoromycetidae</taxon>
        <taxon>Lecanorales</taxon>
        <taxon>Lecanorineae</taxon>
        <taxon>Stereocaulaceae</taxon>
        <taxon>Lepraria</taxon>
    </lineage>
</organism>
<comment type="caution">
    <text evidence="2">The sequence shown here is derived from an EMBL/GenBank/DDBJ whole genome shotgun (WGS) entry which is preliminary data.</text>
</comment>
<reference evidence="2" key="1">
    <citation type="submission" date="2022-11" db="EMBL/GenBank/DDBJ databases">
        <title>Chromosomal genome sequence assembly and mating type (MAT) locus characterization of the leprose asexual lichenized fungus Lepraria neglecta (Nyl.) Erichsen.</title>
        <authorList>
            <person name="Allen J.L."/>
            <person name="Pfeffer B."/>
        </authorList>
    </citation>
    <scope>NUCLEOTIDE SEQUENCE</scope>
    <source>
        <strain evidence="2">Allen 5258</strain>
    </source>
</reference>